<organism evidence="1 2">
    <name type="scientific">Bacillus mycoides</name>
    <dbReference type="NCBI Taxonomy" id="1405"/>
    <lineage>
        <taxon>Bacteria</taxon>
        <taxon>Bacillati</taxon>
        <taxon>Bacillota</taxon>
        <taxon>Bacilli</taxon>
        <taxon>Bacillales</taxon>
        <taxon>Bacillaceae</taxon>
        <taxon>Bacillus</taxon>
        <taxon>Bacillus cereus group</taxon>
    </lineage>
</organism>
<evidence type="ECO:0000313" key="2">
    <source>
        <dbReference type="Proteomes" id="UP000195696"/>
    </source>
</evidence>
<dbReference type="AlphaFoldDB" id="A0A1D3MPX6"/>
<proteinExistence type="predicted"/>
<dbReference type="EMBL" id="FMAK01000034">
    <property type="protein sequence ID" value="SCB68758.1"/>
    <property type="molecule type" value="Genomic_DNA"/>
</dbReference>
<dbReference type="Proteomes" id="UP000195696">
    <property type="component" value="Unassembled WGS sequence"/>
</dbReference>
<accession>A0A1D3MPX6</accession>
<name>A0A1D3MPX6_BACMY</name>
<protein>
    <submittedName>
        <fullName evidence="1">Uncharacterized protein</fullName>
    </submittedName>
</protein>
<reference evidence="1 2" key="1">
    <citation type="submission" date="2016-08" db="EMBL/GenBank/DDBJ databases">
        <authorList>
            <person name="Seilhamer J.J."/>
        </authorList>
    </citation>
    <scope>NUCLEOTIDE SEQUENCE [LARGE SCALE GENOMIC DNA]</scope>
    <source>
        <strain evidence="1 2">SDA_GO95</strain>
    </source>
</reference>
<evidence type="ECO:0000313" key="1">
    <source>
        <dbReference type="EMBL" id="SCB68758.1"/>
    </source>
</evidence>
<gene>
    <name evidence="1" type="ORF">BWGO95_02905</name>
</gene>
<sequence>MAFYWAANINTWNEHESNELVQARKF</sequence>